<dbReference type="AlphaFoldDB" id="A0A8B6D8G5"/>
<evidence type="ECO:0000256" key="5">
    <source>
        <dbReference type="ARBA" id="ARBA00023125"/>
    </source>
</evidence>
<keyword evidence="4 10" id="KW-0378">Hydrolase</keyword>
<dbReference type="CDD" id="cd19374">
    <property type="entry name" value="UDG-F3_SMUG1-like"/>
    <property type="match status" value="1"/>
</dbReference>
<reference evidence="10" key="1">
    <citation type="submission" date="2018-11" db="EMBL/GenBank/DDBJ databases">
        <authorList>
            <person name="Alioto T."/>
            <person name="Alioto T."/>
        </authorList>
    </citation>
    <scope>NUCLEOTIDE SEQUENCE</scope>
</reference>
<evidence type="ECO:0000256" key="7">
    <source>
        <dbReference type="ARBA" id="ARBA00023242"/>
    </source>
</evidence>
<keyword evidence="11" id="KW-1185">Reference proteome</keyword>
<keyword evidence="7" id="KW-0539">Nucleus</keyword>
<evidence type="ECO:0000259" key="9">
    <source>
        <dbReference type="Pfam" id="PF03167"/>
    </source>
</evidence>
<comment type="subcellular location">
    <subcellularLocation>
        <location evidence="1">Nucleus</location>
    </subcellularLocation>
</comment>
<keyword evidence="10" id="KW-0326">Glycosidase</keyword>
<evidence type="ECO:0000256" key="8">
    <source>
        <dbReference type="SAM" id="MobiDB-lite"/>
    </source>
</evidence>
<protein>
    <submittedName>
        <fullName evidence="10">Single-strand selective monofunctional uracil DNA glycosylase</fullName>
        <ecNumber evidence="10">3.2.2.-</ecNumber>
    </submittedName>
</protein>
<gene>
    <name evidence="10" type="ORF">MGAL_10B041447</name>
</gene>
<evidence type="ECO:0000256" key="2">
    <source>
        <dbReference type="ARBA" id="ARBA00007889"/>
    </source>
</evidence>
<dbReference type="Pfam" id="PF03167">
    <property type="entry name" value="UDG"/>
    <property type="match status" value="1"/>
</dbReference>
<dbReference type="InterPro" id="IPR005122">
    <property type="entry name" value="Uracil-DNA_glycosylase-like"/>
</dbReference>
<accession>A0A8B6D8G5</accession>
<dbReference type="EMBL" id="UYJE01002991">
    <property type="protein sequence ID" value="VDI15501.1"/>
    <property type="molecule type" value="Genomic_DNA"/>
</dbReference>
<feature type="region of interest" description="Disordered" evidence="8">
    <location>
        <begin position="319"/>
        <end position="358"/>
    </location>
</feature>
<dbReference type="EC" id="3.2.2.-" evidence="10"/>
<dbReference type="Gene3D" id="3.40.470.10">
    <property type="entry name" value="Uracil-DNA glycosylase-like domain"/>
    <property type="match status" value="1"/>
</dbReference>
<feature type="compositionally biased region" description="Basic and acidic residues" evidence="8">
    <location>
        <begin position="115"/>
        <end position="140"/>
    </location>
</feature>
<dbReference type="GO" id="GO:0000703">
    <property type="term" value="F:oxidized pyrimidine nucleobase lesion DNA N-glycosylase activity"/>
    <property type="evidence" value="ECO:0007669"/>
    <property type="project" value="TreeGrafter"/>
</dbReference>
<keyword evidence="5" id="KW-0238">DNA-binding</keyword>
<evidence type="ECO:0000313" key="10">
    <source>
        <dbReference type="EMBL" id="VDI15501.1"/>
    </source>
</evidence>
<dbReference type="InterPro" id="IPR039134">
    <property type="entry name" value="SMUG1"/>
</dbReference>
<feature type="region of interest" description="Disordered" evidence="8">
    <location>
        <begin position="115"/>
        <end position="147"/>
    </location>
</feature>
<sequence>MDQGGSNSSLPSFQSFFCGKNSSIPNMQQQQPNNNFYYDTAQSSTALDLTCTNSKPVSIYNPCTIGQNENSDKQSLYYKECLPSFANFMNYPQHNNNYEERSNHLEAKEINQARQHAQEVRQHAQEAHQHALEAHQHAQDKSNAPAGLTSAENYYSYKLNEMSQMWKDHIKTEKQLPSDHEPVYHNNHQSAVSHPGHAAYPQYDPYAFMNNMPPASSQVNFQQYYNQPGHSYQNYGMYPNIKSEELYGKTFQDPHLPINNDDNGFEDLDSLILKRRKPSSNSKRAKKMRGGIEDCNYELCNMWDEVAEPNDTVAKGINVSETSRSSLSTDSNSQTELRNTKSHDSSSNDQASSNTAKEHNADILKPATIFNYVADESYNLKCCQFLEAEKRLCQHLKMISFGEPVSHIYNPLVYAFETHLKFLKTFCTSDKSVLFLAMNPGPFGMSQNGVPFGEVSAVRDWFKIRGNVQKPAREHPKRCITGLDCHRSEVSGGRFWGFFKRVCGTPEVFFRHCFVHNFCPLAFMSPTGRNITPPELRADQRNALNHACDMALIETLNILQVKIIVCIGKFVESRVQSVLKNQGNNEIRVERITHPSPINPAANKGWDDTVYQQLKDIGIMSYFTRND</sequence>
<evidence type="ECO:0000313" key="11">
    <source>
        <dbReference type="Proteomes" id="UP000596742"/>
    </source>
</evidence>
<dbReference type="InterPro" id="IPR036895">
    <property type="entry name" value="Uracil-DNA_glycosylase-like_sf"/>
</dbReference>
<dbReference type="PANTHER" id="PTHR13235:SF2">
    <property type="entry name" value="SINGLE-STRAND SELECTIVE MONOFUNCTIONAL URACIL DNA GLYCOSYLASE"/>
    <property type="match status" value="1"/>
</dbReference>
<comment type="caution">
    <text evidence="10">The sequence shown here is derived from an EMBL/GenBank/DDBJ whole genome shotgun (WGS) entry which is preliminary data.</text>
</comment>
<proteinExistence type="inferred from homology"/>
<dbReference type="SUPFAM" id="SSF52141">
    <property type="entry name" value="Uracil-DNA glycosylase-like"/>
    <property type="match status" value="1"/>
</dbReference>
<keyword evidence="3" id="KW-0227">DNA damage</keyword>
<dbReference type="GO" id="GO:0003677">
    <property type="term" value="F:DNA binding"/>
    <property type="evidence" value="ECO:0007669"/>
    <property type="project" value="UniProtKB-KW"/>
</dbReference>
<evidence type="ECO:0000256" key="1">
    <source>
        <dbReference type="ARBA" id="ARBA00004123"/>
    </source>
</evidence>
<dbReference type="GO" id="GO:0017065">
    <property type="term" value="F:single-strand selective uracil DNA N-glycosylase activity"/>
    <property type="evidence" value="ECO:0007669"/>
    <property type="project" value="InterPro"/>
</dbReference>
<dbReference type="GO" id="GO:0006284">
    <property type="term" value="P:base-excision repair"/>
    <property type="evidence" value="ECO:0007669"/>
    <property type="project" value="InterPro"/>
</dbReference>
<dbReference type="FunFam" id="3.40.470.10:FF:000005">
    <property type="entry name" value="Single-strand selective monofunctional uracil DNA glycosylase"/>
    <property type="match status" value="1"/>
</dbReference>
<comment type="similarity">
    <text evidence="2">Belongs to the uracil-DNA glycosylase (UDG) superfamily. SMUG1 family.</text>
</comment>
<dbReference type="OrthoDB" id="408702at2759"/>
<feature type="compositionally biased region" description="Low complexity" evidence="8">
    <location>
        <begin position="320"/>
        <end position="335"/>
    </location>
</feature>
<keyword evidence="6" id="KW-0234">DNA repair</keyword>
<dbReference type="PANTHER" id="PTHR13235">
    <property type="entry name" value="SINGLE-STRAND SELECTIVE MONOFUNCTIONAL URACIL DNA GLYCOSYLASE"/>
    <property type="match status" value="1"/>
</dbReference>
<dbReference type="GO" id="GO:0005634">
    <property type="term" value="C:nucleus"/>
    <property type="evidence" value="ECO:0007669"/>
    <property type="project" value="UniProtKB-SubCell"/>
</dbReference>
<name>A0A8B6D8G5_MYTGA</name>
<evidence type="ECO:0000256" key="4">
    <source>
        <dbReference type="ARBA" id="ARBA00022801"/>
    </source>
</evidence>
<feature type="domain" description="Uracil-DNA glycosylase-like" evidence="9">
    <location>
        <begin position="427"/>
        <end position="602"/>
    </location>
</feature>
<organism evidence="10 11">
    <name type="scientific">Mytilus galloprovincialis</name>
    <name type="common">Mediterranean mussel</name>
    <dbReference type="NCBI Taxonomy" id="29158"/>
    <lineage>
        <taxon>Eukaryota</taxon>
        <taxon>Metazoa</taxon>
        <taxon>Spiralia</taxon>
        <taxon>Lophotrochozoa</taxon>
        <taxon>Mollusca</taxon>
        <taxon>Bivalvia</taxon>
        <taxon>Autobranchia</taxon>
        <taxon>Pteriomorphia</taxon>
        <taxon>Mytilida</taxon>
        <taxon>Mytiloidea</taxon>
        <taxon>Mytilidae</taxon>
        <taxon>Mytilinae</taxon>
        <taxon>Mytilus</taxon>
    </lineage>
</organism>
<dbReference type="Proteomes" id="UP000596742">
    <property type="component" value="Unassembled WGS sequence"/>
</dbReference>
<evidence type="ECO:0000256" key="3">
    <source>
        <dbReference type="ARBA" id="ARBA00022763"/>
    </source>
</evidence>
<evidence type="ECO:0000256" key="6">
    <source>
        <dbReference type="ARBA" id="ARBA00023204"/>
    </source>
</evidence>